<organism evidence="8 9">
    <name type="scientific">Kribbella antibiotica</name>
    <dbReference type="NCBI Taxonomy" id="190195"/>
    <lineage>
        <taxon>Bacteria</taxon>
        <taxon>Bacillati</taxon>
        <taxon>Actinomycetota</taxon>
        <taxon>Actinomycetes</taxon>
        <taxon>Propionibacteriales</taxon>
        <taxon>Kribbellaceae</taxon>
        <taxon>Kribbella</taxon>
    </lineage>
</organism>
<dbReference type="GO" id="GO:0032259">
    <property type="term" value="P:methylation"/>
    <property type="evidence" value="ECO:0007669"/>
    <property type="project" value="UniProtKB-KW"/>
</dbReference>
<protein>
    <recommendedName>
        <fullName evidence="6">S-adenosyl-L-methionine-dependent methyltransferase</fullName>
        <ecNumber evidence="6">2.1.1.-</ecNumber>
    </recommendedName>
</protein>
<dbReference type="InterPro" id="IPR007213">
    <property type="entry name" value="Ppm1/Ppm2/Tcmp"/>
</dbReference>
<feature type="compositionally biased region" description="Gly residues" evidence="7">
    <location>
        <begin position="1"/>
        <end position="12"/>
    </location>
</feature>
<gene>
    <name evidence="8" type="ORF">E1263_17670</name>
</gene>
<dbReference type="AlphaFoldDB" id="A0A4R4ZJJ8"/>
<comment type="caution">
    <text evidence="8">The sequence shown here is derived from an EMBL/GenBank/DDBJ whole genome shotgun (WGS) entry which is preliminary data.</text>
</comment>
<evidence type="ECO:0000313" key="9">
    <source>
        <dbReference type="Proteomes" id="UP000295124"/>
    </source>
</evidence>
<sequence>MTGSPDRGGGAGKVSSVVGTPDNTAVRTALWRALHTQVDEPPYVLEDALGARLAQDGDGWRERPDVAPAVSRGQRATVVGRARLTEDLLAQAASRGVDQYVILGAGLDTYAQRHPDAGSAMTVFEIDQPETQGWKRSRLIELGYGIPEWLRLVPVDFEANDDWWERLQAAGFDASRPAVVSWLGVTMYLTEEATAATLKQVASLPVGSSLILTFFRHLEDLLPEDVQIRRASREGARRAGTPFIGFYTPDQITELVRQAGFADAEYVSAAGLADRYFADRTDGLRPYSGEEVLIAGV</sequence>
<dbReference type="Pfam" id="PF04072">
    <property type="entry name" value="LCM"/>
    <property type="match status" value="1"/>
</dbReference>
<comment type="function">
    <text evidence="1 6">Exhibits S-adenosyl-L-methionine-dependent methyltransferase activity.</text>
</comment>
<dbReference type="SUPFAM" id="SSF53335">
    <property type="entry name" value="S-adenosyl-L-methionine-dependent methyltransferases"/>
    <property type="match status" value="1"/>
</dbReference>
<dbReference type="RefSeq" id="WP_132168653.1">
    <property type="nucleotide sequence ID" value="NZ_SMKX01000045.1"/>
</dbReference>
<reference evidence="8 9" key="1">
    <citation type="submission" date="2019-03" db="EMBL/GenBank/DDBJ databases">
        <title>Draft genome sequences of novel Actinobacteria.</title>
        <authorList>
            <person name="Sahin N."/>
            <person name="Ay H."/>
            <person name="Saygin H."/>
        </authorList>
    </citation>
    <scope>NUCLEOTIDE SEQUENCE [LARGE SCALE GENOMIC DNA]</scope>
    <source>
        <strain evidence="8 9">JCM 13523</strain>
    </source>
</reference>
<evidence type="ECO:0000256" key="2">
    <source>
        <dbReference type="ARBA" id="ARBA00008138"/>
    </source>
</evidence>
<dbReference type="NCBIfam" id="TIGR00027">
    <property type="entry name" value="mthyl_TIGR00027"/>
    <property type="match status" value="1"/>
</dbReference>
<keyword evidence="4 8" id="KW-0808">Transferase</keyword>
<comment type="similarity">
    <text evidence="2 6">Belongs to the UPF0677 family.</text>
</comment>
<evidence type="ECO:0000256" key="7">
    <source>
        <dbReference type="SAM" id="MobiDB-lite"/>
    </source>
</evidence>
<dbReference type="InterPro" id="IPR011610">
    <property type="entry name" value="SAM_mthyl_Trfase_ML2640-like"/>
</dbReference>
<dbReference type="OrthoDB" id="9806164at2"/>
<evidence type="ECO:0000256" key="6">
    <source>
        <dbReference type="RuleBase" id="RU362030"/>
    </source>
</evidence>
<dbReference type="PANTHER" id="PTHR43619">
    <property type="entry name" value="S-ADENOSYL-L-METHIONINE-DEPENDENT METHYLTRANSFERASE YKTD-RELATED"/>
    <property type="match status" value="1"/>
</dbReference>
<dbReference type="EC" id="2.1.1.-" evidence="6"/>
<accession>A0A4R4ZJJ8</accession>
<evidence type="ECO:0000256" key="3">
    <source>
        <dbReference type="ARBA" id="ARBA00022603"/>
    </source>
</evidence>
<dbReference type="PANTHER" id="PTHR43619:SF2">
    <property type="entry name" value="S-ADENOSYL-L-METHIONINE-DEPENDENT METHYLTRANSFERASES SUPERFAMILY PROTEIN"/>
    <property type="match status" value="1"/>
</dbReference>
<evidence type="ECO:0000256" key="5">
    <source>
        <dbReference type="ARBA" id="ARBA00022691"/>
    </source>
</evidence>
<dbReference type="EMBL" id="SMKX01000045">
    <property type="protein sequence ID" value="TDD58813.1"/>
    <property type="molecule type" value="Genomic_DNA"/>
</dbReference>
<feature type="region of interest" description="Disordered" evidence="7">
    <location>
        <begin position="1"/>
        <end position="20"/>
    </location>
</feature>
<proteinExistence type="inferred from homology"/>
<keyword evidence="3 6" id="KW-0489">Methyltransferase</keyword>
<dbReference type="Gene3D" id="3.40.50.150">
    <property type="entry name" value="Vaccinia Virus protein VP39"/>
    <property type="match status" value="1"/>
</dbReference>
<evidence type="ECO:0000256" key="4">
    <source>
        <dbReference type="ARBA" id="ARBA00022679"/>
    </source>
</evidence>
<dbReference type="InterPro" id="IPR029063">
    <property type="entry name" value="SAM-dependent_MTases_sf"/>
</dbReference>
<evidence type="ECO:0000313" key="8">
    <source>
        <dbReference type="EMBL" id="TDD58813.1"/>
    </source>
</evidence>
<keyword evidence="5 6" id="KW-0949">S-adenosyl-L-methionine</keyword>
<name>A0A4R4ZJJ8_9ACTN</name>
<keyword evidence="9" id="KW-1185">Reference proteome</keyword>
<dbReference type="Proteomes" id="UP000295124">
    <property type="component" value="Unassembled WGS sequence"/>
</dbReference>
<dbReference type="GO" id="GO:0008168">
    <property type="term" value="F:methyltransferase activity"/>
    <property type="evidence" value="ECO:0007669"/>
    <property type="project" value="UniProtKB-UniRule"/>
</dbReference>
<evidence type="ECO:0000256" key="1">
    <source>
        <dbReference type="ARBA" id="ARBA00003907"/>
    </source>
</evidence>